<evidence type="ECO:0000256" key="5">
    <source>
        <dbReference type="SAM" id="MobiDB-lite"/>
    </source>
</evidence>
<reference evidence="8 9" key="1">
    <citation type="submission" date="2014-04" db="EMBL/GenBank/DDBJ databases">
        <title>Evolutionary Origins and Diversification of the Mycorrhizal Mutualists.</title>
        <authorList>
            <consortium name="DOE Joint Genome Institute"/>
            <consortium name="Mycorrhizal Genomics Consortium"/>
            <person name="Kohler A."/>
            <person name="Kuo A."/>
            <person name="Nagy L.G."/>
            <person name="Floudas D."/>
            <person name="Copeland A."/>
            <person name="Barry K.W."/>
            <person name="Cichocki N."/>
            <person name="Veneault-Fourrey C."/>
            <person name="LaButti K."/>
            <person name="Lindquist E.A."/>
            <person name="Lipzen A."/>
            <person name="Lundell T."/>
            <person name="Morin E."/>
            <person name="Murat C."/>
            <person name="Riley R."/>
            <person name="Ohm R."/>
            <person name="Sun H."/>
            <person name="Tunlid A."/>
            <person name="Henrissat B."/>
            <person name="Grigoriev I.V."/>
            <person name="Hibbett D.S."/>
            <person name="Martin F."/>
        </authorList>
    </citation>
    <scope>NUCLEOTIDE SEQUENCE [LARGE SCALE GENOMIC DNA]</scope>
    <source>
        <strain evidence="8 9">Koide BX008</strain>
    </source>
</reference>
<keyword evidence="9" id="KW-1185">Reference proteome</keyword>
<feature type="region of interest" description="Disordered" evidence="5">
    <location>
        <begin position="234"/>
        <end position="377"/>
    </location>
</feature>
<dbReference type="Proteomes" id="UP000054549">
    <property type="component" value="Unassembled WGS sequence"/>
</dbReference>
<evidence type="ECO:0000259" key="6">
    <source>
        <dbReference type="Pfam" id="PF05920"/>
    </source>
</evidence>
<dbReference type="SUPFAM" id="SSF46689">
    <property type="entry name" value="Homeodomain-like"/>
    <property type="match status" value="1"/>
</dbReference>
<feature type="domain" description="Mating-type protein C-terminal" evidence="7">
    <location>
        <begin position="282"/>
        <end position="375"/>
    </location>
</feature>
<dbReference type="STRING" id="946122.A0A0C2T6T2"/>
<keyword evidence="4" id="KW-0539">Nucleus</keyword>
<evidence type="ECO:0000256" key="3">
    <source>
        <dbReference type="ARBA" id="ARBA00023155"/>
    </source>
</evidence>
<evidence type="ECO:0000256" key="1">
    <source>
        <dbReference type="ARBA" id="ARBA00005800"/>
    </source>
</evidence>
<feature type="compositionally biased region" description="Low complexity" evidence="5">
    <location>
        <begin position="312"/>
        <end position="323"/>
    </location>
</feature>
<organism evidence="8 9">
    <name type="scientific">Amanita muscaria (strain Koide BX008)</name>
    <dbReference type="NCBI Taxonomy" id="946122"/>
    <lineage>
        <taxon>Eukaryota</taxon>
        <taxon>Fungi</taxon>
        <taxon>Dikarya</taxon>
        <taxon>Basidiomycota</taxon>
        <taxon>Agaricomycotina</taxon>
        <taxon>Agaricomycetes</taxon>
        <taxon>Agaricomycetidae</taxon>
        <taxon>Agaricales</taxon>
        <taxon>Pluteineae</taxon>
        <taxon>Amanitaceae</taxon>
        <taxon>Amanita</taxon>
    </lineage>
</organism>
<dbReference type="InterPro" id="IPR009057">
    <property type="entry name" value="Homeodomain-like_sf"/>
</dbReference>
<dbReference type="InterPro" id="IPR008422">
    <property type="entry name" value="KN_HD"/>
</dbReference>
<sequence length="527" mass="58123">MNHSIIPRAQQVEVDLLKALSGHEGDVEGDVERVVHDWVSVAAEIEREVQSGSLDESTRKTILVVASRISILSETYLQYQTEAEALTSDFTSQLEHMFSNITLEDSSPTTTPYTSSASYFESSYRWLLQNLHDPYPSKKTKESIVRQTGCPAKDIDSWFVEVRRRIGWNALRRSRFNNKRQSIIEAASRFFGKSDDAVSLAPDLQAEFANIQSQAENLYRHRFFEQPSLLECGSHIGDRCEPSRPRKRRRTPSQPSITVAMSSPSGRSSPESDSRLTDDASGDADSRASSIAPSQSSRSSSASYTDWLNDESPASTHPSSSDSCNSVPAASSLKRKRRLSLSDGFDTPKRPRTGCSGPRPHVVSDPLPLSSSSTSLSPESLFDGMDLPPFLEIDLFNPSELFGSENDALGSSLRFPEPANQAVITPTHWPLVQSQRKTVATGDLSYDPSVVSVVDNVGFGDQILPSNGLPYLDITLDGLPEPLDWLTPFLDETTLNGLLEPNPIFQLDFPPIDDVLALDFSLSSEVY</sequence>
<dbReference type="GO" id="GO:0006355">
    <property type="term" value="P:regulation of DNA-templated transcription"/>
    <property type="evidence" value="ECO:0007669"/>
    <property type="project" value="InterPro"/>
</dbReference>
<accession>A0A0C2T6T2</accession>
<dbReference type="InterPro" id="IPR001356">
    <property type="entry name" value="HD"/>
</dbReference>
<dbReference type="CDD" id="cd00086">
    <property type="entry name" value="homeodomain"/>
    <property type="match status" value="1"/>
</dbReference>
<evidence type="ECO:0000313" key="9">
    <source>
        <dbReference type="Proteomes" id="UP000054549"/>
    </source>
</evidence>
<feature type="compositionally biased region" description="Low complexity" evidence="5">
    <location>
        <begin position="364"/>
        <end position="377"/>
    </location>
</feature>
<dbReference type="GO" id="GO:0003677">
    <property type="term" value="F:DNA binding"/>
    <property type="evidence" value="ECO:0007669"/>
    <property type="project" value="UniProtKB-KW"/>
</dbReference>
<dbReference type="Pfam" id="PF12737">
    <property type="entry name" value="Mating_C"/>
    <property type="match status" value="1"/>
</dbReference>
<dbReference type="InterPro" id="IPR024441">
    <property type="entry name" value="Homeodomain1_C"/>
</dbReference>
<keyword evidence="3" id="KW-0371">Homeobox</keyword>
<dbReference type="Pfam" id="PF05920">
    <property type="entry name" value="Homeobox_KN"/>
    <property type="match status" value="1"/>
</dbReference>
<dbReference type="EMBL" id="KN818222">
    <property type="protein sequence ID" value="KIL71685.1"/>
    <property type="molecule type" value="Genomic_DNA"/>
</dbReference>
<dbReference type="InParanoid" id="A0A0C2T6T2"/>
<dbReference type="OrthoDB" id="250329at2759"/>
<feature type="compositionally biased region" description="Low complexity" evidence="5">
    <location>
        <begin position="252"/>
        <end position="269"/>
    </location>
</feature>
<proteinExistence type="inferred from homology"/>
<feature type="compositionally biased region" description="Low complexity" evidence="5">
    <location>
        <begin position="287"/>
        <end position="303"/>
    </location>
</feature>
<evidence type="ECO:0000313" key="8">
    <source>
        <dbReference type="EMBL" id="KIL71685.1"/>
    </source>
</evidence>
<protein>
    <submittedName>
        <fullName evidence="8">Uncharacterized protein</fullName>
    </submittedName>
</protein>
<keyword evidence="2" id="KW-0238">DNA-binding</keyword>
<feature type="domain" description="KN homeodomain" evidence="6">
    <location>
        <begin position="126"/>
        <end position="165"/>
    </location>
</feature>
<dbReference type="Gene3D" id="1.10.10.60">
    <property type="entry name" value="Homeodomain-like"/>
    <property type="match status" value="1"/>
</dbReference>
<comment type="similarity">
    <text evidence="1">Belongs to the TALE/M-ATYP homeobox family.</text>
</comment>
<dbReference type="HOGENOM" id="CLU_516750_0_0_1"/>
<gene>
    <name evidence="8" type="ORF">M378DRAFT_19973</name>
</gene>
<evidence type="ECO:0000256" key="4">
    <source>
        <dbReference type="ARBA" id="ARBA00023242"/>
    </source>
</evidence>
<dbReference type="AlphaFoldDB" id="A0A0C2T6T2"/>
<evidence type="ECO:0000259" key="7">
    <source>
        <dbReference type="Pfam" id="PF12737"/>
    </source>
</evidence>
<evidence type="ECO:0000256" key="2">
    <source>
        <dbReference type="ARBA" id="ARBA00023125"/>
    </source>
</evidence>
<name>A0A0C2T6T2_AMAMK</name>